<dbReference type="Gene3D" id="1.10.10.10">
    <property type="entry name" value="Winged helix-like DNA-binding domain superfamily/Winged helix DNA-binding domain"/>
    <property type="match status" value="1"/>
</dbReference>
<evidence type="ECO:0000256" key="2">
    <source>
        <dbReference type="ARBA" id="ARBA00023125"/>
    </source>
</evidence>
<accession>A0A1D9P559</accession>
<dbReference type="InterPro" id="IPR000524">
    <property type="entry name" value="Tscrpt_reg_HTH_GntR"/>
</dbReference>
<dbReference type="PROSITE" id="PS50949">
    <property type="entry name" value="HTH_GNTR"/>
    <property type="match status" value="1"/>
</dbReference>
<evidence type="ECO:0000313" key="6">
    <source>
        <dbReference type="Proteomes" id="UP000179284"/>
    </source>
</evidence>
<dbReference type="InterPro" id="IPR046335">
    <property type="entry name" value="LacI/GalR-like_sensor"/>
</dbReference>
<dbReference type="InterPro" id="IPR028082">
    <property type="entry name" value="Peripla_BP_I"/>
</dbReference>
<dbReference type="SUPFAM" id="SSF53822">
    <property type="entry name" value="Periplasmic binding protein-like I"/>
    <property type="match status" value="1"/>
</dbReference>
<evidence type="ECO:0000313" key="5">
    <source>
        <dbReference type="EMBL" id="AOZ97671.1"/>
    </source>
</evidence>
<organism evidence="5 6">
    <name type="scientific">Butyrivibrio hungatei</name>
    <dbReference type="NCBI Taxonomy" id="185008"/>
    <lineage>
        <taxon>Bacteria</taxon>
        <taxon>Bacillati</taxon>
        <taxon>Bacillota</taxon>
        <taxon>Clostridia</taxon>
        <taxon>Lachnospirales</taxon>
        <taxon>Lachnospiraceae</taxon>
        <taxon>Butyrivibrio</taxon>
    </lineage>
</organism>
<dbReference type="InterPro" id="IPR036390">
    <property type="entry name" value="WH_DNA-bd_sf"/>
</dbReference>
<dbReference type="GO" id="GO:0003700">
    <property type="term" value="F:DNA-binding transcription factor activity"/>
    <property type="evidence" value="ECO:0007669"/>
    <property type="project" value="InterPro"/>
</dbReference>
<dbReference type="Gene3D" id="3.40.50.2300">
    <property type="match status" value="2"/>
</dbReference>
<keyword evidence="1" id="KW-0805">Transcription regulation</keyword>
<dbReference type="PANTHER" id="PTHR30146:SF150">
    <property type="entry name" value="ARABINOSE METABOLISM TRANSCRIPTIONAL REPRESSOR"/>
    <property type="match status" value="1"/>
</dbReference>
<dbReference type="PRINTS" id="PR00035">
    <property type="entry name" value="HTHGNTR"/>
</dbReference>
<protein>
    <submittedName>
        <fullName evidence="5">GntR family transcriptional regulator</fullName>
    </submittedName>
</protein>
<dbReference type="EMBL" id="CP017831">
    <property type="protein sequence ID" value="AOZ97671.1"/>
    <property type="molecule type" value="Genomic_DNA"/>
</dbReference>
<dbReference type="PANTHER" id="PTHR30146">
    <property type="entry name" value="LACI-RELATED TRANSCRIPTIONAL REPRESSOR"/>
    <property type="match status" value="1"/>
</dbReference>
<dbReference type="CDD" id="cd01541">
    <property type="entry name" value="PBP1_AraR"/>
    <property type="match status" value="1"/>
</dbReference>
<feature type="domain" description="HTH gntR-type" evidence="4">
    <location>
        <begin position="1"/>
        <end position="69"/>
    </location>
</feature>
<name>A0A1D9P559_9FIRM</name>
<proteinExistence type="predicted"/>
<evidence type="ECO:0000256" key="3">
    <source>
        <dbReference type="ARBA" id="ARBA00023163"/>
    </source>
</evidence>
<dbReference type="OrthoDB" id="9813468at2"/>
<dbReference type="InterPro" id="IPR033532">
    <property type="entry name" value="AraR_ligand_bind_dom"/>
</dbReference>
<dbReference type="CDD" id="cd07377">
    <property type="entry name" value="WHTH_GntR"/>
    <property type="match status" value="1"/>
</dbReference>
<dbReference type="GO" id="GO:0000976">
    <property type="term" value="F:transcription cis-regulatory region binding"/>
    <property type="evidence" value="ECO:0007669"/>
    <property type="project" value="TreeGrafter"/>
</dbReference>
<dbReference type="KEGG" id="bhu:bhn_I2639"/>
<dbReference type="SUPFAM" id="SSF46785">
    <property type="entry name" value="Winged helix' DNA-binding domain"/>
    <property type="match status" value="1"/>
</dbReference>
<keyword evidence="2" id="KW-0238">DNA-binding</keyword>
<dbReference type="Pfam" id="PF00392">
    <property type="entry name" value="GntR"/>
    <property type="match status" value="1"/>
</dbReference>
<dbReference type="RefSeq" id="WP_083386011.1">
    <property type="nucleotide sequence ID" value="NZ_CP017831.1"/>
</dbReference>
<keyword evidence="6" id="KW-1185">Reference proteome</keyword>
<dbReference type="InterPro" id="IPR036388">
    <property type="entry name" value="WH-like_DNA-bd_sf"/>
</dbReference>
<evidence type="ECO:0000259" key="4">
    <source>
        <dbReference type="PROSITE" id="PS50949"/>
    </source>
</evidence>
<keyword evidence="3" id="KW-0804">Transcription</keyword>
<dbReference type="Proteomes" id="UP000179284">
    <property type="component" value="Chromosome I"/>
</dbReference>
<dbReference type="Pfam" id="PF13377">
    <property type="entry name" value="Peripla_BP_3"/>
    <property type="match status" value="1"/>
</dbReference>
<reference evidence="6" key="1">
    <citation type="submission" date="2016-10" db="EMBL/GenBank/DDBJ databases">
        <title>The complete genome sequence of the rumen bacterium Butyrivibrio hungatei MB2003.</title>
        <authorList>
            <person name="Palevich N."/>
            <person name="Kelly W.J."/>
            <person name="Leahy S.C."/>
            <person name="Altermann E."/>
            <person name="Rakonjac J."/>
            <person name="Attwood G.T."/>
        </authorList>
    </citation>
    <scope>NUCLEOTIDE SEQUENCE [LARGE SCALE GENOMIC DNA]</scope>
    <source>
        <strain evidence="6">MB2003</strain>
    </source>
</reference>
<gene>
    <name evidence="5" type="ORF">bhn_I2639</name>
</gene>
<sequence>MAKYESVIEWINSNIDNGTLKPGSKIPSENELCEMFDLSRQTIRHAIEVMAGDGLLESRRGSGTYVADQRADDSLRSVVAVVTTYVDDYIFPSTIRGIESTLSEKGYSIQISFTNNTVNKERQILLDVLDRKDIAGIIMEPVKSALPNPNMDLYKRIVDRGIKVLFINSFYPELDLPHVSINDEECAYKAVKALINAGHKDIGCILKLDDGQGRERYRGYLRAMTEFGLPFTYDHVNFIDTIDIKDGARALSRVKERLKGCSAVFCYNDQVAGMLMQILSEDGLKLPDDMSVIGMDDSDIARMGVDGVMISSIPHPKHRLGEKAAQNMIRLIHEQKVTFNATYEFSEDVILRDSIKENKKRGNGDYYGRS</sequence>
<dbReference type="SMART" id="SM00345">
    <property type="entry name" value="HTH_GNTR"/>
    <property type="match status" value="1"/>
</dbReference>
<dbReference type="AlphaFoldDB" id="A0A1D9P559"/>
<evidence type="ECO:0000256" key="1">
    <source>
        <dbReference type="ARBA" id="ARBA00023015"/>
    </source>
</evidence>